<dbReference type="Gene3D" id="3.40.190.10">
    <property type="entry name" value="Periplasmic binding protein-like II"/>
    <property type="match status" value="2"/>
</dbReference>
<evidence type="ECO:0000313" key="3">
    <source>
        <dbReference type="EMBL" id="KFI54240.1"/>
    </source>
</evidence>
<dbReference type="PROSITE" id="PS51257">
    <property type="entry name" value="PROKAR_LIPOPROTEIN"/>
    <property type="match status" value="1"/>
</dbReference>
<dbReference type="AlphaFoldDB" id="A0A087A640"/>
<reference evidence="3 4" key="1">
    <citation type="submission" date="2014-03" db="EMBL/GenBank/DDBJ databases">
        <title>Genomics of Bifidobacteria.</title>
        <authorList>
            <person name="Ventura M."/>
            <person name="Milani C."/>
            <person name="Lugli G.A."/>
        </authorList>
    </citation>
    <scope>NUCLEOTIDE SEQUENCE [LARGE SCALE GENOMIC DNA]</scope>
    <source>
        <strain evidence="3 4">DSM 23973</strain>
    </source>
</reference>
<dbReference type="RefSeq" id="WP_043167329.1">
    <property type="nucleotide sequence ID" value="NZ_JDUV01000025.1"/>
</dbReference>
<dbReference type="PANTHER" id="PTHR43649">
    <property type="entry name" value="ARABINOSE-BINDING PROTEIN-RELATED"/>
    <property type="match status" value="1"/>
</dbReference>
<gene>
    <name evidence="3" type="ORF">BCAL_1632</name>
</gene>
<organism evidence="3 4">
    <name type="scientific">Bifidobacterium callitrichos DSM 23973</name>
    <dbReference type="NCBI Taxonomy" id="1437609"/>
    <lineage>
        <taxon>Bacteria</taxon>
        <taxon>Bacillati</taxon>
        <taxon>Actinomycetota</taxon>
        <taxon>Actinomycetes</taxon>
        <taxon>Bifidobacteriales</taxon>
        <taxon>Bifidobacteriaceae</taxon>
        <taxon>Bifidobacterium</taxon>
    </lineage>
</organism>
<dbReference type="EMBL" id="JGYS01000009">
    <property type="protein sequence ID" value="KFI54240.1"/>
    <property type="molecule type" value="Genomic_DNA"/>
</dbReference>
<keyword evidence="1 2" id="KW-0732">Signal</keyword>
<accession>A0A087A640</accession>
<evidence type="ECO:0000313" key="4">
    <source>
        <dbReference type="Proteomes" id="UP000029072"/>
    </source>
</evidence>
<feature type="chain" id="PRO_5039120498" evidence="2">
    <location>
        <begin position="27"/>
        <end position="539"/>
    </location>
</feature>
<dbReference type="Proteomes" id="UP000029072">
    <property type="component" value="Unassembled WGS sequence"/>
</dbReference>
<dbReference type="InterPro" id="IPR050490">
    <property type="entry name" value="Bact_solute-bd_prot1"/>
</dbReference>
<feature type="signal peptide" evidence="2">
    <location>
        <begin position="1"/>
        <end position="26"/>
    </location>
</feature>
<dbReference type="OrthoDB" id="3225049at2"/>
<protein>
    <submittedName>
        <fullName evidence="3">Family 1 extracellular solute-binding protein</fullName>
    </submittedName>
</protein>
<evidence type="ECO:0000256" key="2">
    <source>
        <dbReference type="SAM" id="SignalP"/>
    </source>
</evidence>
<evidence type="ECO:0000256" key="1">
    <source>
        <dbReference type="ARBA" id="ARBA00022729"/>
    </source>
</evidence>
<name>A0A087A640_9BIFI</name>
<dbReference type="eggNOG" id="COG1653">
    <property type="taxonomic scope" value="Bacteria"/>
</dbReference>
<proteinExistence type="predicted"/>
<sequence length="539" mass="59674">MTHRSVAKKKIVAAVAGVSALSMLLAGCGGSGDSAQMENGKPVVTIMVQQNTAQIDVAKMKWAQDLEKESGAVIKWQRVDDNAWGQQKNASLTGGDVTDLSIRAYHPEDAAQYPLFENLADDMDSLPNVAKFFKEKPLAKKMVEIDGQINVLPSSRGKSFQASGQHMLINKVWLDKLGLEVPKTWDELTKVLEAFKTQDPNGNGKQDEIPMNVRALGTGSLGNWWSMFLLINGAGVVTSFNAGPSGQGIAVKDGKVYSWATSDQFKQVVEYYHELFQKGLIPKDALTKDDSKYQAELKSDGETALTGVAFGWDGTQFGVIGSKLNKEYITIPVPAAPGVSQDETVWDASGDYNEYEDYHMAMKKDLPEETKKAALKIINLLYSEKYSVQQLYGSIPDYTTDDGNHTYTIKKQFFNEADNGKAPALQDRLAGWIPDNVKFNGAQDADSIVAADAPYKEQYSHLDQTKDKMPVYVRQNTEDTNTFSNNNAQIWNYGIPVVSKWILNGGVDQQWDEYVKQVNNLGMKQNVELWQKAYDAAVK</sequence>
<dbReference type="PANTHER" id="PTHR43649:SF33">
    <property type="entry name" value="POLYGALACTURONAN_RHAMNOGALACTURONAN-BINDING PROTEIN YTCQ"/>
    <property type="match status" value="1"/>
</dbReference>
<dbReference type="SUPFAM" id="SSF53850">
    <property type="entry name" value="Periplasmic binding protein-like II"/>
    <property type="match status" value="1"/>
</dbReference>
<comment type="caution">
    <text evidence="3">The sequence shown here is derived from an EMBL/GenBank/DDBJ whole genome shotgun (WGS) entry which is preliminary data.</text>
</comment>
<dbReference type="STRING" id="1437609.BCAL_1632"/>